<proteinExistence type="predicted"/>
<reference evidence="1" key="1">
    <citation type="submission" date="2019-04" db="EMBL/GenBank/DDBJ databases">
        <title>Microbes associate with the intestines of laboratory mice.</title>
        <authorList>
            <person name="Navarre W."/>
            <person name="Wong E."/>
            <person name="Huang K."/>
            <person name="Tropini C."/>
            <person name="Ng K."/>
            <person name="Yu B."/>
        </authorList>
    </citation>
    <scope>NUCLEOTIDE SEQUENCE</scope>
    <source>
        <strain evidence="1">NM04_E33</strain>
    </source>
</reference>
<evidence type="ECO:0000313" key="1">
    <source>
        <dbReference type="EMBL" id="TGY79809.1"/>
    </source>
</evidence>
<accession>A0AC61RGQ4</accession>
<sequence>MLQFITDTKSDTPVIDQIKAVIKGGCKWVQISMPDASDSEIREAVEAIKPLCIEKEVFLILESNAELAKELNVGGVCLHKDDIPASKARMILGPAAVIGVVVHSFQDILSVSSLDIDYFMLAPFRKSGCKNDESPELGVEGVKSICDKMEENEINIPRVAEGGITYDDIPSLLNAGINGIAVSNAIANSVDITKETENFIGALPMA</sequence>
<protein>
    <submittedName>
        <fullName evidence="1">Thiamine phosphate synthase</fullName>
    </submittedName>
</protein>
<organism evidence="1 2">
    <name type="scientific">Lepagella muris</name>
    <dbReference type="NCBI Taxonomy" id="3032870"/>
    <lineage>
        <taxon>Bacteria</taxon>
        <taxon>Pseudomonadati</taxon>
        <taxon>Bacteroidota</taxon>
        <taxon>Bacteroidia</taxon>
        <taxon>Bacteroidales</taxon>
        <taxon>Muribaculaceae</taxon>
        <taxon>Lepagella</taxon>
    </lineage>
</organism>
<dbReference type="EMBL" id="SRYB01000005">
    <property type="protein sequence ID" value="TGY79809.1"/>
    <property type="molecule type" value="Genomic_DNA"/>
</dbReference>
<comment type="caution">
    <text evidence="1">The sequence shown here is derived from an EMBL/GenBank/DDBJ whole genome shotgun (WGS) entry which is preliminary data.</text>
</comment>
<keyword evidence="2" id="KW-1185">Reference proteome</keyword>
<name>A0AC61RGQ4_9BACT</name>
<evidence type="ECO:0000313" key="2">
    <source>
        <dbReference type="Proteomes" id="UP000306319"/>
    </source>
</evidence>
<gene>
    <name evidence="1" type="ORF">E5331_05385</name>
</gene>
<dbReference type="Proteomes" id="UP000306319">
    <property type="component" value="Unassembled WGS sequence"/>
</dbReference>